<dbReference type="EMBL" id="CAJNOC010000183">
    <property type="protein sequence ID" value="CAF0723915.1"/>
    <property type="molecule type" value="Genomic_DNA"/>
</dbReference>
<evidence type="ECO:0000313" key="7">
    <source>
        <dbReference type="Proteomes" id="UP000663879"/>
    </source>
</evidence>
<keyword evidence="3" id="KW-0963">Cytoplasm</keyword>
<evidence type="ECO:0000256" key="5">
    <source>
        <dbReference type="ARBA" id="ARBA00022737"/>
    </source>
</evidence>
<dbReference type="OrthoDB" id="676979at2759"/>
<keyword evidence="4" id="KW-0433">Leucine-rich repeat</keyword>
<gene>
    <name evidence="6" type="ORF">OXX778_LOCUS2371</name>
</gene>
<evidence type="ECO:0000256" key="4">
    <source>
        <dbReference type="ARBA" id="ARBA00022614"/>
    </source>
</evidence>
<dbReference type="PROSITE" id="PS51450">
    <property type="entry name" value="LRR"/>
    <property type="match status" value="1"/>
</dbReference>
<protein>
    <recommendedName>
        <fullName evidence="2">Leucine-rich repeat-containing protein 51</fullName>
    </recommendedName>
</protein>
<sequence>MADLTKKLTKESQIQARSKIDSKAEILDPIDFSFKDLMHIEEINESTPRLVNKKAPKKIDGKYASLSLKLGYNALKEIPGLYQWCEFSFLYPDQISSLDLSFNCFSNIPDEILNFQGLKCLYLHGNKINNLMEVEKLKRLKNLTSLTLHGNPIENLVAFRFFILSRMPNLKTLNFTGISKQDRQTASTWIKSNSKPVTVVIDENEMKNVKIKKSESDDD</sequence>
<dbReference type="AlphaFoldDB" id="A0A813MXG4"/>
<keyword evidence="5" id="KW-0677">Repeat</keyword>
<comment type="subcellular location">
    <subcellularLocation>
        <location evidence="1">Cytoplasm</location>
    </subcellularLocation>
</comment>
<dbReference type="Gene3D" id="3.80.10.10">
    <property type="entry name" value="Ribonuclease Inhibitor"/>
    <property type="match status" value="1"/>
</dbReference>
<dbReference type="Proteomes" id="UP000663879">
    <property type="component" value="Unassembled WGS sequence"/>
</dbReference>
<dbReference type="Pfam" id="PF14580">
    <property type="entry name" value="LRR_9"/>
    <property type="match status" value="1"/>
</dbReference>
<comment type="caution">
    <text evidence="6">The sequence shown here is derived from an EMBL/GenBank/DDBJ whole genome shotgun (WGS) entry which is preliminary data.</text>
</comment>
<reference evidence="6" key="1">
    <citation type="submission" date="2021-02" db="EMBL/GenBank/DDBJ databases">
        <authorList>
            <person name="Nowell W R."/>
        </authorList>
    </citation>
    <scope>NUCLEOTIDE SEQUENCE</scope>
    <source>
        <strain evidence="6">Ploen Becks lab</strain>
    </source>
</reference>
<organism evidence="6 7">
    <name type="scientific">Brachionus calyciflorus</name>
    <dbReference type="NCBI Taxonomy" id="104777"/>
    <lineage>
        <taxon>Eukaryota</taxon>
        <taxon>Metazoa</taxon>
        <taxon>Spiralia</taxon>
        <taxon>Gnathifera</taxon>
        <taxon>Rotifera</taxon>
        <taxon>Eurotatoria</taxon>
        <taxon>Monogononta</taxon>
        <taxon>Pseudotrocha</taxon>
        <taxon>Ploima</taxon>
        <taxon>Brachionidae</taxon>
        <taxon>Brachionus</taxon>
    </lineage>
</organism>
<proteinExistence type="predicted"/>
<accession>A0A813MXG4</accession>
<dbReference type="PANTHER" id="PTHR46545">
    <property type="entry name" value="LEUCINE-RICH REPEAT-CONTAINING PROTEIN 51"/>
    <property type="match status" value="1"/>
</dbReference>
<keyword evidence="7" id="KW-1185">Reference proteome</keyword>
<evidence type="ECO:0000313" key="6">
    <source>
        <dbReference type="EMBL" id="CAF0723915.1"/>
    </source>
</evidence>
<evidence type="ECO:0000256" key="3">
    <source>
        <dbReference type="ARBA" id="ARBA00022490"/>
    </source>
</evidence>
<dbReference type="InterPro" id="IPR001611">
    <property type="entry name" value="Leu-rich_rpt"/>
</dbReference>
<dbReference type="PANTHER" id="PTHR46545:SF1">
    <property type="entry name" value="LEUCINE-RICH REPEAT-CONTAINING PROTEIN 51"/>
    <property type="match status" value="1"/>
</dbReference>
<evidence type="ECO:0000256" key="1">
    <source>
        <dbReference type="ARBA" id="ARBA00004496"/>
    </source>
</evidence>
<evidence type="ECO:0000256" key="2">
    <source>
        <dbReference type="ARBA" id="ARBA00014223"/>
    </source>
</evidence>
<name>A0A813MXG4_9BILA</name>
<dbReference type="SUPFAM" id="SSF52075">
    <property type="entry name" value="Outer arm dynein light chain 1"/>
    <property type="match status" value="1"/>
</dbReference>
<dbReference type="GO" id="GO:0005737">
    <property type="term" value="C:cytoplasm"/>
    <property type="evidence" value="ECO:0007669"/>
    <property type="project" value="UniProtKB-SubCell"/>
</dbReference>
<dbReference type="InterPro" id="IPR032675">
    <property type="entry name" value="LRR_dom_sf"/>
</dbReference>